<dbReference type="SUPFAM" id="SSF55874">
    <property type="entry name" value="ATPase domain of HSP90 chaperone/DNA topoisomerase II/histidine kinase"/>
    <property type="match status" value="1"/>
</dbReference>
<dbReference type="PANTHER" id="PTHR41523">
    <property type="entry name" value="TWO-COMPONENT SYSTEM SENSOR PROTEIN"/>
    <property type="match status" value="1"/>
</dbReference>
<dbReference type="Pfam" id="PF00512">
    <property type="entry name" value="HisKA"/>
    <property type="match status" value="1"/>
</dbReference>
<dbReference type="CDD" id="cd00130">
    <property type="entry name" value="PAS"/>
    <property type="match status" value="2"/>
</dbReference>
<dbReference type="InterPro" id="IPR000014">
    <property type="entry name" value="PAS"/>
</dbReference>
<keyword evidence="10" id="KW-0472">Membrane</keyword>
<evidence type="ECO:0000259" key="11">
    <source>
        <dbReference type="PROSITE" id="PS50109"/>
    </source>
</evidence>
<feature type="domain" description="PAC" evidence="13">
    <location>
        <begin position="236"/>
        <end position="288"/>
    </location>
</feature>
<evidence type="ECO:0000256" key="6">
    <source>
        <dbReference type="ARBA" id="ARBA00022777"/>
    </source>
</evidence>
<dbReference type="Proteomes" id="UP000293925">
    <property type="component" value="Unassembled WGS sequence"/>
</dbReference>
<dbReference type="FunFam" id="1.10.287.130:FF:000001">
    <property type="entry name" value="Two-component sensor histidine kinase"/>
    <property type="match status" value="1"/>
</dbReference>
<organism evidence="14 15">
    <name type="scientific">Pedobacter psychrodurus</name>
    <dbReference type="NCBI Taxonomy" id="2530456"/>
    <lineage>
        <taxon>Bacteria</taxon>
        <taxon>Pseudomonadati</taxon>
        <taxon>Bacteroidota</taxon>
        <taxon>Sphingobacteriia</taxon>
        <taxon>Sphingobacteriales</taxon>
        <taxon>Sphingobacteriaceae</taxon>
        <taxon>Pedobacter</taxon>
    </lineage>
</organism>
<evidence type="ECO:0000313" key="14">
    <source>
        <dbReference type="EMBL" id="TCD26548.1"/>
    </source>
</evidence>
<keyword evidence="4" id="KW-0808">Transferase</keyword>
<dbReference type="InterPro" id="IPR001610">
    <property type="entry name" value="PAC"/>
</dbReference>
<evidence type="ECO:0000313" key="15">
    <source>
        <dbReference type="Proteomes" id="UP000293925"/>
    </source>
</evidence>
<evidence type="ECO:0000256" key="4">
    <source>
        <dbReference type="ARBA" id="ARBA00022679"/>
    </source>
</evidence>
<dbReference type="InterPro" id="IPR003594">
    <property type="entry name" value="HATPase_dom"/>
</dbReference>
<dbReference type="SMART" id="SM00086">
    <property type="entry name" value="PAC"/>
    <property type="match status" value="2"/>
</dbReference>
<feature type="domain" description="PAC" evidence="13">
    <location>
        <begin position="114"/>
        <end position="166"/>
    </location>
</feature>
<keyword evidence="5" id="KW-0547">Nucleotide-binding</keyword>
<keyword evidence="7" id="KW-0067">ATP-binding</keyword>
<name>A0A4R0PVC7_9SPHI</name>
<evidence type="ECO:0000259" key="13">
    <source>
        <dbReference type="PROSITE" id="PS50113"/>
    </source>
</evidence>
<keyword evidence="8" id="KW-0902">Two-component regulatory system</keyword>
<keyword evidence="6 14" id="KW-0418">Kinase</keyword>
<feature type="domain" description="PAS" evidence="12">
    <location>
        <begin position="41"/>
        <end position="111"/>
    </location>
</feature>
<dbReference type="SUPFAM" id="SSF47384">
    <property type="entry name" value="Homodimeric domain of signal transducing histidine kinase"/>
    <property type="match status" value="1"/>
</dbReference>
<dbReference type="InterPro" id="IPR036097">
    <property type="entry name" value="HisK_dim/P_sf"/>
</dbReference>
<dbReference type="PRINTS" id="PR00344">
    <property type="entry name" value="BCTRLSENSOR"/>
</dbReference>
<dbReference type="InterPro" id="IPR000700">
    <property type="entry name" value="PAS-assoc_C"/>
</dbReference>
<dbReference type="SMART" id="SM00388">
    <property type="entry name" value="HisKA"/>
    <property type="match status" value="1"/>
</dbReference>
<keyword evidence="3" id="KW-0597">Phosphoprotein</keyword>
<dbReference type="Pfam" id="PF13426">
    <property type="entry name" value="PAS_9"/>
    <property type="match status" value="1"/>
</dbReference>
<dbReference type="FunFam" id="3.30.565.10:FF:000006">
    <property type="entry name" value="Sensor histidine kinase WalK"/>
    <property type="match status" value="1"/>
</dbReference>
<dbReference type="InterPro" id="IPR003661">
    <property type="entry name" value="HisK_dim/P_dom"/>
</dbReference>
<dbReference type="AlphaFoldDB" id="A0A4R0PVC7"/>
<evidence type="ECO:0000256" key="8">
    <source>
        <dbReference type="ARBA" id="ARBA00023012"/>
    </source>
</evidence>
<feature type="domain" description="PAS" evidence="12">
    <location>
        <begin position="163"/>
        <end position="233"/>
    </location>
</feature>
<dbReference type="PANTHER" id="PTHR41523:SF8">
    <property type="entry name" value="ETHYLENE RESPONSE SENSOR PROTEIN"/>
    <property type="match status" value="1"/>
</dbReference>
<evidence type="ECO:0000259" key="12">
    <source>
        <dbReference type="PROSITE" id="PS50112"/>
    </source>
</evidence>
<feature type="domain" description="Histidine kinase" evidence="11">
    <location>
        <begin position="292"/>
        <end position="508"/>
    </location>
</feature>
<evidence type="ECO:0000256" key="10">
    <source>
        <dbReference type="ARBA" id="ARBA00023136"/>
    </source>
</evidence>
<dbReference type="CDD" id="cd00082">
    <property type="entry name" value="HisKA"/>
    <property type="match status" value="1"/>
</dbReference>
<dbReference type="SMART" id="SM00091">
    <property type="entry name" value="PAS"/>
    <property type="match status" value="2"/>
</dbReference>
<dbReference type="Gene3D" id="3.30.450.20">
    <property type="entry name" value="PAS domain"/>
    <property type="match status" value="2"/>
</dbReference>
<comment type="caution">
    <text evidence="14">The sequence shown here is derived from an EMBL/GenBank/DDBJ whole genome shotgun (WGS) entry which is preliminary data.</text>
</comment>
<dbReference type="Gene3D" id="3.30.565.10">
    <property type="entry name" value="Histidine kinase-like ATPase, C-terminal domain"/>
    <property type="match status" value="1"/>
</dbReference>
<evidence type="ECO:0000256" key="2">
    <source>
        <dbReference type="ARBA" id="ARBA00012438"/>
    </source>
</evidence>
<protein>
    <recommendedName>
        <fullName evidence="2">histidine kinase</fullName>
        <ecNumber evidence="2">2.7.13.3</ecNumber>
    </recommendedName>
</protein>
<gene>
    <name evidence="14" type="ORF">EZ456_13240</name>
</gene>
<dbReference type="GO" id="GO:0000155">
    <property type="term" value="F:phosphorelay sensor kinase activity"/>
    <property type="evidence" value="ECO:0007669"/>
    <property type="project" value="InterPro"/>
</dbReference>
<sequence>MKDNNEIVALIKDLKRRESDLKLDNEQLRHLNLALTIAEEKSAMLNSIIECSDDAIISKNLDSIITSWNGSAERIFGYVADEMIGTSILKLIPADREHEEAEILAQLRRGERIDHFETKRQRKDGTLVDVSLTISPILDSNGVIIGVSKIARDITEQRTAEVMGKRLSAIIESSDDAIISKDLNSIITSWNSAAARMFGYSADEMIGNSIFKIIPPDRVDEEPKILSQLKKGLRVHHFETVRMRKDGTLIDVSLTISPIKDRSGKVIGLSKIARDITEKKQIENKKDEFIGLVSHELKTPLTSLRSYIQVALHKAKQTQSSFISHALSKAEVQTKKMEKMITDFLNISRLQDGRMTLEQANFNLSTLIRSCAADAAITSSKHDMVFQGEETAYVYADEEKISLVLTNLISNAQKYSPRGSEITIRCDREDEFFSVSIQDQGIGIAEEDQKNMFQKFYRIRTEETRLIAGFGIGLHLVSSILELHGSAITVKSRPGEGSTFSFKLNAAISGSMEDIIV</sequence>
<reference evidence="14 15" key="1">
    <citation type="submission" date="2019-02" db="EMBL/GenBank/DDBJ databases">
        <title>Pedobacter sp. RP-3-21 sp. nov., isolated from Arctic soil.</title>
        <authorList>
            <person name="Dahal R.H."/>
        </authorList>
    </citation>
    <scope>NUCLEOTIDE SEQUENCE [LARGE SCALE GENOMIC DNA]</scope>
    <source>
        <strain evidence="14 15">RP-3-21</strain>
    </source>
</reference>
<proteinExistence type="predicted"/>
<keyword evidence="15" id="KW-1185">Reference proteome</keyword>
<dbReference type="InterPro" id="IPR036890">
    <property type="entry name" value="HATPase_C_sf"/>
</dbReference>
<dbReference type="Pfam" id="PF02518">
    <property type="entry name" value="HATPase_c"/>
    <property type="match status" value="1"/>
</dbReference>
<evidence type="ECO:0000256" key="7">
    <source>
        <dbReference type="ARBA" id="ARBA00022840"/>
    </source>
</evidence>
<evidence type="ECO:0000256" key="3">
    <source>
        <dbReference type="ARBA" id="ARBA00022553"/>
    </source>
</evidence>
<keyword evidence="9" id="KW-0843">Virulence</keyword>
<dbReference type="PROSITE" id="PS50112">
    <property type="entry name" value="PAS"/>
    <property type="match status" value="2"/>
</dbReference>
<dbReference type="SUPFAM" id="SSF55785">
    <property type="entry name" value="PYP-like sensor domain (PAS domain)"/>
    <property type="match status" value="2"/>
</dbReference>
<dbReference type="Pfam" id="PF00989">
    <property type="entry name" value="PAS"/>
    <property type="match status" value="1"/>
</dbReference>
<dbReference type="EC" id="2.7.13.3" evidence="2"/>
<dbReference type="InterPro" id="IPR013767">
    <property type="entry name" value="PAS_fold"/>
</dbReference>
<dbReference type="EMBL" id="SJSO01000009">
    <property type="protein sequence ID" value="TCD26548.1"/>
    <property type="molecule type" value="Genomic_DNA"/>
</dbReference>
<dbReference type="SMART" id="SM00387">
    <property type="entry name" value="HATPase_c"/>
    <property type="match status" value="1"/>
</dbReference>
<dbReference type="NCBIfam" id="TIGR00229">
    <property type="entry name" value="sensory_box"/>
    <property type="match status" value="2"/>
</dbReference>
<dbReference type="InterPro" id="IPR005467">
    <property type="entry name" value="His_kinase_dom"/>
</dbReference>
<dbReference type="GO" id="GO:0006355">
    <property type="term" value="P:regulation of DNA-templated transcription"/>
    <property type="evidence" value="ECO:0007669"/>
    <property type="project" value="InterPro"/>
</dbReference>
<evidence type="ECO:0000256" key="5">
    <source>
        <dbReference type="ARBA" id="ARBA00022741"/>
    </source>
</evidence>
<dbReference type="InterPro" id="IPR004358">
    <property type="entry name" value="Sig_transdc_His_kin-like_C"/>
</dbReference>
<dbReference type="PROSITE" id="PS50113">
    <property type="entry name" value="PAC"/>
    <property type="match status" value="2"/>
</dbReference>
<evidence type="ECO:0000256" key="1">
    <source>
        <dbReference type="ARBA" id="ARBA00000085"/>
    </source>
</evidence>
<dbReference type="InterPro" id="IPR035965">
    <property type="entry name" value="PAS-like_dom_sf"/>
</dbReference>
<comment type="catalytic activity">
    <reaction evidence="1">
        <text>ATP + protein L-histidine = ADP + protein N-phospho-L-histidine.</text>
        <dbReference type="EC" id="2.7.13.3"/>
    </reaction>
</comment>
<dbReference type="OrthoDB" id="9813151at2"/>
<dbReference type="RefSeq" id="WP_131530880.1">
    <property type="nucleotide sequence ID" value="NZ_SJSO01000009.1"/>
</dbReference>
<accession>A0A4R0PVC7</accession>
<dbReference type="PROSITE" id="PS50109">
    <property type="entry name" value="HIS_KIN"/>
    <property type="match status" value="1"/>
</dbReference>
<dbReference type="Gene3D" id="1.10.287.130">
    <property type="match status" value="1"/>
</dbReference>
<evidence type="ECO:0000256" key="9">
    <source>
        <dbReference type="ARBA" id="ARBA00023026"/>
    </source>
</evidence>
<dbReference type="GO" id="GO:0005524">
    <property type="term" value="F:ATP binding"/>
    <property type="evidence" value="ECO:0007669"/>
    <property type="project" value="UniProtKB-KW"/>
</dbReference>